<evidence type="ECO:0000313" key="1">
    <source>
        <dbReference type="EMBL" id="KAG6587798.1"/>
    </source>
</evidence>
<sequence>MPDLGNLSLSASLTRTRCANLKPAFILLIFCLQSSAMNRLNICPVTLFGTSGFHVRSPLTMRSVATMGLGFHGPEEMRWTDLKGIAVGRLWKIMRSENGNEALEDVFETEPNVFVQRRTKIIDPLKFILSE</sequence>
<name>A0AAV6MU67_9ROSI</name>
<dbReference type="EMBL" id="JAGKQH010000011">
    <property type="protein sequence ID" value="KAG6587798.1"/>
    <property type="molecule type" value="Genomic_DNA"/>
</dbReference>
<reference evidence="1 2" key="1">
    <citation type="journal article" date="2021" name="Hortic Res">
        <title>The domestication of Cucurbita argyrosperma as revealed by the genome of its wild relative.</title>
        <authorList>
            <person name="Barrera-Redondo J."/>
            <person name="Sanchez-de la Vega G."/>
            <person name="Aguirre-Liguori J.A."/>
            <person name="Castellanos-Morales G."/>
            <person name="Gutierrez-Guerrero Y.T."/>
            <person name="Aguirre-Dugua X."/>
            <person name="Aguirre-Planter E."/>
            <person name="Tenaillon M.I."/>
            <person name="Lira-Saade R."/>
            <person name="Eguiarte L.E."/>
        </authorList>
    </citation>
    <scope>NUCLEOTIDE SEQUENCE [LARGE SCALE GENOMIC DNA]</scope>
    <source>
        <strain evidence="1">JBR-2021</strain>
    </source>
</reference>
<gene>
    <name evidence="1" type="ORF">SDJN03_16363</name>
</gene>
<dbReference type="Proteomes" id="UP000685013">
    <property type="component" value="Chromosome 11"/>
</dbReference>
<evidence type="ECO:0000313" key="2">
    <source>
        <dbReference type="Proteomes" id="UP000685013"/>
    </source>
</evidence>
<dbReference type="AlphaFoldDB" id="A0AAV6MU67"/>
<keyword evidence="2" id="KW-1185">Reference proteome</keyword>
<accession>A0AAV6MU67</accession>
<protein>
    <submittedName>
        <fullName evidence="1">Uncharacterized protein</fullName>
    </submittedName>
</protein>
<comment type="caution">
    <text evidence="1">The sequence shown here is derived from an EMBL/GenBank/DDBJ whole genome shotgun (WGS) entry which is preliminary data.</text>
</comment>
<organism evidence="1 2">
    <name type="scientific">Cucurbita argyrosperma subsp. sororia</name>
    <dbReference type="NCBI Taxonomy" id="37648"/>
    <lineage>
        <taxon>Eukaryota</taxon>
        <taxon>Viridiplantae</taxon>
        <taxon>Streptophyta</taxon>
        <taxon>Embryophyta</taxon>
        <taxon>Tracheophyta</taxon>
        <taxon>Spermatophyta</taxon>
        <taxon>Magnoliopsida</taxon>
        <taxon>eudicotyledons</taxon>
        <taxon>Gunneridae</taxon>
        <taxon>Pentapetalae</taxon>
        <taxon>rosids</taxon>
        <taxon>fabids</taxon>
        <taxon>Cucurbitales</taxon>
        <taxon>Cucurbitaceae</taxon>
        <taxon>Cucurbiteae</taxon>
        <taxon>Cucurbita</taxon>
    </lineage>
</organism>
<proteinExistence type="predicted"/>
<feature type="non-terminal residue" evidence="1">
    <location>
        <position position="1"/>
    </location>
</feature>